<dbReference type="AlphaFoldDB" id="A0A844G6M2"/>
<comment type="subcellular location">
    <subcellularLocation>
        <location evidence="8">Cytoplasm</location>
    </subcellularLocation>
</comment>
<evidence type="ECO:0000256" key="11">
    <source>
        <dbReference type="RuleBase" id="RU004227"/>
    </source>
</evidence>
<keyword evidence="4 8" id="KW-0547">Nucleotide-binding</keyword>
<keyword evidence="5 8" id="KW-0067">ATP-binding</keyword>
<dbReference type="GO" id="GO:0006275">
    <property type="term" value="P:regulation of DNA replication"/>
    <property type="evidence" value="ECO:0007669"/>
    <property type="project" value="UniProtKB-UniRule"/>
</dbReference>
<comment type="caution">
    <text evidence="15">The sequence shown here is derived from an EMBL/GenBank/DDBJ whole genome shotgun (WGS) entry which is preliminary data.</text>
</comment>
<dbReference type="InterPro" id="IPR001957">
    <property type="entry name" value="Chromosome_initiator_DnaA"/>
</dbReference>
<dbReference type="CDD" id="cd06571">
    <property type="entry name" value="Bac_DnaA_C"/>
    <property type="match status" value="1"/>
</dbReference>
<dbReference type="GO" id="GO:0005524">
    <property type="term" value="F:ATP binding"/>
    <property type="evidence" value="ECO:0007669"/>
    <property type="project" value="UniProtKB-UniRule"/>
</dbReference>
<dbReference type="CDD" id="cd00009">
    <property type="entry name" value="AAA"/>
    <property type="match status" value="1"/>
</dbReference>
<dbReference type="InterPro" id="IPR013159">
    <property type="entry name" value="DnaA_C"/>
</dbReference>
<dbReference type="InterPro" id="IPR003593">
    <property type="entry name" value="AAA+_ATPase"/>
</dbReference>
<evidence type="ECO:0000256" key="5">
    <source>
        <dbReference type="ARBA" id="ARBA00022840"/>
    </source>
</evidence>
<dbReference type="Gene3D" id="3.30.300.180">
    <property type="match status" value="1"/>
</dbReference>
<dbReference type="SUPFAM" id="SSF52540">
    <property type="entry name" value="P-loop containing nucleoside triphosphate hydrolases"/>
    <property type="match status" value="1"/>
</dbReference>
<evidence type="ECO:0000256" key="7">
    <source>
        <dbReference type="ARBA" id="ARBA00023125"/>
    </source>
</evidence>
<reference evidence="15 16" key="1">
    <citation type="submission" date="2019-08" db="EMBL/GenBank/DDBJ databases">
        <title>In-depth cultivation of the pig gut microbiome towards novel bacterial diversity and tailored functional studies.</title>
        <authorList>
            <person name="Wylensek D."/>
            <person name="Hitch T.C.A."/>
            <person name="Clavel T."/>
        </authorList>
    </citation>
    <scope>NUCLEOTIDE SEQUENCE [LARGE SCALE GENOMIC DNA]</scope>
    <source>
        <strain evidence="15 16">BBE-744-WT-12</strain>
    </source>
</reference>
<dbReference type="InterPro" id="IPR020591">
    <property type="entry name" value="Chromosome_initiator_DnaA-like"/>
</dbReference>
<dbReference type="Pfam" id="PF11638">
    <property type="entry name" value="DnaA_N"/>
    <property type="match status" value="1"/>
</dbReference>
<evidence type="ECO:0000256" key="10">
    <source>
        <dbReference type="RuleBase" id="RU000577"/>
    </source>
</evidence>
<keyword evidence="16" id="KW-1185">Reference proteome</keyword>
<evidence type="ECO:0000313" key="15">
    <source>
        <dbReference type="EMBL" id="MST98108.1"/>
    </source>
</evidence>
<evidence type="ECO:0000256" key="6">
    <source>
        <dbReference type="ARBA" id="ARBA00023121"/>
    </source>
</evidence>
<dbReference type="PRINTS" id="PR00051">
    <property type="entry name" value="DNAA"/>
</dbReference>
<dbReference type="GO" id="GO:0008289">
    <property type="term" value="F:lipid binding"/>
    <property type="evidence" value="ECO:0007669"/>
    <property type="project" value="UniProtKB-KW"/>
</dbReference>
<dbReference type="InterPro" id="IPR024633">
    <property type="entry name" value="DnaA_N_dom"/>
</dbReference>
<feature type="region of interest" description="Domain I, interacts with DnaA modulators" evidence="8">
    <location>
        <begin position="1"/>
        <end position="145"/>
    </location>
</feature>
<dbReference type="Pfam" id="PF08299">
    <property type="entry name" value="Bac_DnaA_C"/>
    <property type="match status" value="1"/>
</dbReference>
<dbReference type="GO" id="GO:0003688">
    <property type="term" value="F:DNA replication origin binding"/>
    <property type="evidence" value="ECO:0007669"/>
    <property type="project" value="UniProtKB-UniRule"/>
</dbReference>
<dbReference type="InterPro" id="IPR027417">
    <property type="entry name" value="P-loop_NTPase"/>
</dbReference>
<evidence type="ECO:0000259" key="13">
    <source>
        <dbReference type="SMART" id="SM00382"/>
    </source>
</evidence>
<feature type="domain" description="AAA+ ATPase" evidence="13">
    <location>
        <begin position="199"/>
        <end position="327"/>
    </location>
</feature>
<dbReference type="HAMAP" id="MF_00377">
    <property type="entry name" value="DnaA_bact"/>
    <property type="match status" value="1"/>
</dbReference>
<dbReference type="GO" id="GO:0005737">
    <property type="term" value="C:cytoplasm"/>
    <property type="evidence" value="ECO:0007669"/>
    <property type="project" value="UniProtKB-SubCell"/>
</dbReference>
<proteinExistence type="inferred from homology"/>
<evidence type="ECO:0000256" key="8">
    <source>
        <dbReference type="HAMAP-Rule" id="MF_00377"/>
    </source>
</evidence>
<comment type="domain">
    <text evidence="8">Domain I is involved in oligomerization and binding regulators, domain II is flexibile and of varying length in different bacteria, domain III forms the AAA+ region, while domain IV binds dsDNA.</text>
</comment>
<dbReference type="GO" id="GO:0005886">
    <property type="term" value="C:plasma membrane"/>
    <property type="evidence" value="ECO:0007669"/>
    <property type="project" value="TreeGrafter"/>
</dbReference>
<sequence length="508" mass="56985">MVRERGQSAAGQFESILKAVAHASLKADVFEMGLKQKNRYIGVMDSQESRVAKIWSVAADRLMEQNKHLYRQWFRKITPLAVEGATLKLGVSDDFFASIIEDQYDDLILEALAGIGGVSYSYELEPGHEPVLEENIRPAAENEKAQAAAEPVRPRSAEHKNTSAPISLEEHTFENFVVGAENRFGYAAARAVAEAPGKVYNPLFLYGVSGVGKTHLLHAIASTVRRNSDRMVVRSTTCDELLNDFYYNLLDKKNLNTFRSNLRNVDVLLIDDVQMLSGKTQMQVEFFNVFNMLYNQHKQIVLTSDRQPCEIADLDKRLETRFEQGMTAEVCPPEYEARLSILRMMRSETLVQSILDDSLLEFLAANIASNVRRLRGAFIRLASYASFSGKGKLEISQAEELLQSQLAQESSARDISIESIQRTVASHFGVTMTDILSEKRNRGIAEPRMIAMFLCRELTKSSSNEVGSAFGRNHATVLHAEKKVPQLCEANEGVRRAISQIKRQLQRG</sequence>
<dbReference type="Gene3D" id="1.10.1750.10">
    <property type="match status" value="1"/>
</dbReference>
<feature type="binding site" evidence="8">
    <location>
        <position position="214"/>
    </location>
    <ligand>
        <name>ATP</name>
        <dbReference type="ChEBI" id="CHEBI:30616"/>
    </ligand>
</feature>
<accession>A0A844G6M2</accession>
<evidence type="ECO:0000259" key="14">
    <source>
        <dbReference type="SMART" id="SM00760"/>
    </source>
</evidence>
<comment type="subunit">
    <text evidence="8">Oligomerizes as a right-handed, spiral filament on DNA at oriC.</text>
</comment>
<dbReference type="NCBIfam" id="TIGR00362">
    <property type="entry name" value="DnaA"/>
    <property type="match status" value="1"/>
</dbReference>
<dbReference type="Pfam" id="PF00308">
    <property type="entry name" value="Bac_DnaA"/>
    <property type="match status" value="1"/>
</dbReference>
<evidence type="ECO:0000256" key="12">
    <source>
        <dbReference type="SAM" id="MobiDB-lite"/>
    </source>
</evidence>
<feature type="region of interest" description="Domain IV, binds dsDNA" evidence="8">
    <location>
        <begin position="386"/>
        <end position="508"/>
    </location>
</feature>
<gene>
    <name evidence="8 15" type="primary">dnaA</name>
    <name evidence="15" type="ORF">FYJ85_13775</name>
</gene>
<dbReference type="GO" id="GO:0006270">
    <property type="term" value="P:DNA replication initiation"/>
    <property type="evidence" value="ECO:0007669"/>
    <property type="project" value="UniProtKB-UniRule"/>
</dbReference>
<feature type="binding site" evidence="8">
    <location>
        <position position="212"/>
    </location>
    <ligand>
        <name>ATP</name>
        <dbReference type="ChEBI" id="CHEBI:30616"/>
    </ligand>
</feature>
<name>A0A844G6M2_9BACT</name>
<organism evidence="15 16">
    <name type="scientific">Victivallis lenta</name>
    <dbReference type="NCBI Taxonomy" id="2606640"/>
    <lineage>
        <taxon>Bacteria</taxon>
        <taxon>Pseudomonadati</taxon>
        <taxon>Lentisphaerota</taxon>
        <taxon>Lentisphaeria</taxon>
        <taxon>Victivallales</taxon>
        <taxon>Victivallaceae</taxon>
        <taxon>Victivallis</taxon>
    </lineage>
</organism>
<protein>
    <recommendedName>
        <fullName evidence="8 9">Chromosomal replication initiator protein DnaA</fullName>
    </recommendedName>
</protein>
<dbReference type="Gene3D" id="3.40.50.300">
    <property type="entry name" value="P-loop containing nucleotide triphosphate hydrolases"/>
    <property type="match status" value="1"/>
</dbReference>
<keyword evidence="2 8" id="KW-0963">Cytoplasm</keyword>
<dbReference type="EMBL" id="VUNS01000015">
    <property type="protein sequence ID" value="MST98108.1"/>
    <property type="molecule type" value="Genomic_DNA"/>
</dbReference>
<dbReference type="SMART" id="SM00382">
    <property type="entry name" value="AAA"/>
    <property type="match status" value="1"/>
</dbReference>
<evidence type="ECO:0000256" key="1">
    <source>
        <dbReference type="ARBA" id="ARBA00006583"/>
    </source>
</evidence>
<evidence type="ECO:0000313" key="16">
    <source>
        <dbReference type="Proteomes" id="UP000435649"/>
    </source>
</evidence>
<feature type="region of interest" description="Disordered" evidence="12">
    <location>
        <begin position="142"/>
        <end position="163"/>
    </location>
</feature>
<comment type="caution">
    <text evidence="8">Lacks conserved residue(s) required for the propagation of feature annotation.</text>
</comment>
<dbReference type="PANTHER" id="PTHR30050:SF2">
    <property type="entry name" value="CHROMOSOMAL REPLICATION INITIATOR PROTEIN DNAA"/>
    <property type="match status" value="1"/>
</dbReference>
<keyword evidence="7 8" id="KW-0238">DNA-binding</keyword>
<feature type="compositionally biased region" description="Basic and acidic residues" evidence="12">
    <location>
        <begin position="152"/>
        <end position="161"/>
    </location>
</feature>
<evidence type="ECO:0000256" key="9">
    <source>
        <dbReference type="NCBIfam" id="TIGR00362"/>
    </source>
</evidence>
<dbReference type="SMART" id="SM00760">
    <property type="entry name" value="Bac_DnaA_C"/>
    <property type="match status" value="1"/>
</dbReference>
<evidence type="ECO:0000256" key="2">
    <source>
        <dbReference type="ARBA" id="ARBA00022490"/>
    </source>
</evidence>
<evidence type="ECO:0000256" key="4">
    <source>
        <dbReference type="ARBA" id="ARBA00022741"/>
    </source>
</evidence>
<keyword evidence="6 8" id="KW-0446">Lipid-binding</keyword>
<comment type="similarity">
    <text evidence="1 8 11">Belongs to the DnaA family.</text>
</comment>
<dbReference type="SUPFAM" id="SSF48295">
    <property type="entry name" value="TrpR-like"/>
    <property type="match status" value="1"/>
</dbReference>
<dbReference type="PANTHER" id="PTHR30050">
    <property type="entry name" value="CHROMOSOMAL REPLICATION INITIATOR PROTEIN DNAA"/>
    <property type="match status" value="1"/>
</dbReference>
<feature type="binding site" evidence="8">
    <location>
        <position position="210"/>
    </location>
    <ligand>
        <name>ATP</name>
        <dbReference type="ChEBI" id="CHEBI:30616"/>
    </ligand>
</feature>
<dbReference type="Gene3D" id="1.10.8.60">
    <property type="match status" value="1"/>
</dbReference>
<dbReference type="InterPro" id="IPR038454">
    <property type="entry name" value="DnaA_N_sf"/>
</dbReference>
<dbReference type="InterPro" id="IPR013317">
    <property type="entry name" value="DnaA_dom"/>
</dbReference>
<feature type="binding site" evidence="8">
    <location>
        <position position="213"/>
    </location>
    <ligand>
        <name>ATP</name>
        <dbReference type="ChEBI" id="CHEBI:30616"/>
    </ligand>
</feature>
<feature type="domain" description="Chromosomal replication initiator DnaA C-terminal" evidence="14">
    <location>
        <begin position="416"/>
        <end position="484"/>
    </location>
</feature>
<keyword evidence="3 8" id="KW-0235">DNA replication</keyword>
<evidence type="ECO:0000256" key="3">
    <source>
        <dbReference type="ARBA" id="ARBA00022705"/>
    </source>
</evidence>
<comment type="function">
    <text evidence="8 10">Plays an essential role in the initiation and regulation of chromosomal replication. ATP-DnaA binds to the origin of replication (oriC) to initiate formation of the DNA replication initiation complex once per cell cycle. Binds the DnaA box (a 9 base pair repeat at the origin) and separates the double-stranded (ds)DNA. Forms a right-handed helical filament on oriC DNA; dsDNA binds to the exterior of the filament while single-stranded (ss)DNA is stabiized in the filament's interior. The ATP-DnaA-oriC complex binds and stabilizes one strand of the AT-rich DNA unwinding element (DUE), permitting loading of DNA polymerase. After initiation quickly degrades to an ADP-DnaA complex that is not apt for DNA replication. Binds acidic phospholipids.</text>
</comment>
<dbReference type="Proteomes" id="UP000435649">
    <property type="component" value="Unassembled WGS sequence"/>
</dbReference>
<dbReference type="InterPro" id="IPR010921">
    <property type="entry name" value="Trp_repressor/repl_initiator"/>
</dbReference>